<sequence length="43" mass="4502">MDSLSRYRHRAVDVFGGQFNDDIRGAQSAGATGGASSEGDNEV</sequence>
<organism evidence="2">
    <name type="scientific">Lotus japonicus</name>
    <name type="common">Lotus corniculatus var. japonicus</name>
    <dbReference type="NCBI Taxonomy" id="34305"/>
    <lineage>
        <taxon>Eukaryota</taxon>
        <taxon>Viridiplantae</taxon>
        <taxon>Streptophyta</taxon>
        <taxon>Embryophyta</taxon>
        <taxon>Tracheophyta</taxon>
        <taxon>Spermatophyta</taxon>
        <taxon>Magnoliopsida</taxon>
        <taxon>eudicotyledons</taxon>
        <taxon>Gunneridae</taxon>
        <taxon>Pentapetalae</taxon>
        <taxon>rosids</taxon>
        <taxon>fabids</taxon>
        <taxon>Fabales</taxon>
        <taxon>Fabaceae</taxon>
        <taxon>Papilionoideae</taxon>
        <taxon>50 kb inversion clade</taxon>
        <taxon>NPAAA clade</taxon>
        <taxon>Hologalegina</taxon>
        <taxon>robinioid clade</taxon>
        <taxon>Loteae</taxon>
        <taxon>Lotus</taxon>
    </lineage>
</organism>
<proteinExistence type="evidence at transcript level"/>
<accession>I3SUI5</accession>
<protein>
    <submittedName>
        <fullName evidence="2">Uncharacterized protein</fullName>
    </submittedName>
</protein>
<feature type="region of interest" description="Disordered" evidence="1">
    <location>
        <begin position="18"/>
        <end position="43"/>
    </location>
</feature>
<reference evidence="2" key="1">
    <citation type="submission" date="2012-05" db="EMBL/GenBank/DDBJ databases">
        <authorList>
            <person name="Krishnakumar V."/>
            <person name="Cheung F."/>
            <person name="Xiao Y."/>
            <person name="Chan A."/>
            <person name="Moskal W.A."/>
            <person name="Town C.D."/>
        </authorList>
    </citation>
    <scope>NUCLEOTIDE SEQUENCE</scope>
</reference>
<name>I3SUI5_LOTJA</name>
<dbReference type="EMBL" id="BT144133">
    <property type="protein sequence ID" value="AFK43927.1"/>
    <property type="molecule type" value="mRNA"/>
</dbReference>
<feature type="compositionally biased region" description="Low complexity" evidence="1">
    <location>
        <begin position="25"/>
        <end position="37"/>
    </location>
</feature>
<dbReference type="AlphaFoldDB" id="I3SUI5"/>
<evidence type="ECO:0000256" key="1">
    <source>
        <dbReference type="SAM" id="MobiDB-lite"/>
    </source>
</evidence>
<evidence type="ECO:0000313" key="2">
    <source>
        <dbReference type="EMBL" id="AFK43927.1"/>
    </source>
</evidence>